<dbReference type="OrthoDB" id="10497220at2759"/>
<dbReference type="AlphaFoldDB" id="A0A8T1M3G6"/>
<dbReference type="EMBL" id="NIRI02000056">
    <property type="protein sequence ID" value="KAG5443924.1"/>
    <property type="molecule type" value="Genomic_DNA"/>
</dbReference>
<organism evidence="3 4">
    <name type="scientific">Clonorchis sinensis</name>
    <name type="common">Chinese liver fluke</name>
    <dbReference type="NCBI Taxonomy" id="79923"/>
    <lineage>
        <taxon>Eukaryota</taxon>
        <taxon>Metazoa</taxon>
        <taxon>Spiralia</taxon>
        <taxon>Lophotrochozoa</taxon>
        <taxon>Platyhelminthes</taxon>
        <taxon>Trematoda</taxon>
        <taxon>Digenea</taxon>
        <taxon>Opisthorchiida</taxon>
        <taxon>Opisthorchiata</taxon>
        <taxon>Opisthorchiidae</taxon>
        <taxon>Clonorchis</taxon>
    </lineage>
</organism>
<feature type="compositionally biased region" description="Polar residues" evidence="1">
    <location>
        <begin position="115"/>
        <end position="130"/>
    </location>
</feature>
<sequence length="179" mass="18559">MILTSVLQSFFCVYVMLQMCSANASTEDTGVINGTKGGSAVTEKVTTVTETIKDKSTSLTTPEVSNTMKNDPTTKSVSTGVSAGSSTKDTTTKEARGKAVEDTVDPKSSAGDSGMTATPTKAPSETASVNNTEDLSMAEGSEPTTNTGVRINGIYGYELLSGLGIVLLTSILLRRLPTT</sequence>
<protein>
    <submittedName>
        <fullName evidence="3">Uncharacterized protein</fullName>
    </submittedName>
</protein>
<keyword evidence="2" id="KW-0732">Signal</keyword>
<evidence type="ECO:0000256" key="2">
    <source>
        <dbReference type="SAM" id="SignalP"/>
    </source>
</evidence>
<dbReference type="Proteomes" id="UP000286415">
    <property type="component" value="Unassembled WGS sequence"/>
</dbReference>
<feature type="compositionally biased region" description="Basic and acidic residues" evidence="1">
    <location>
        <begin position="90"/>
        <end position="105"/>
    </location>
</feature>
<gene>
    <name evidence="3" type="ORF">CSKR_202896</name>
</gene>
<reference evidence="3 4" key="2">
    <citation type="journal article" date="2021" name="Genomics">
        <title>High-quality reference genome for Clonorchis sinensis.</title>
        <authorList>
            <person name="Young N.D."/>
            <person name="Stroehlein A.J."/>
            <person name="Kinkar L."/>
            <person name="Wang T."/>
            <person name="Sohn W.M."/>
            <person name="Chang B.C.H."/>
            <person name="Kaur P."/>
            <person name="Weisz D."/>
            <person name="Dudchenko O."/>
            <person name="Aiden E.L."/>
            <person name="Korhonen P.K."/>
            <person name="Gasser R.B."/>
        </authorList>
    </citation>
    <scope>NUCLEOTIDE SEQUENCE [LARGE SCALE GENOMIC DNA]</scope>
    <source>
        <strain evidence="3">Cs-k2</strain>
    </source>
</reference>
<evidence type="ECO:0000313" key="4">
    <source>
        <dbReference type="Proteomes" id="UP000286415"/>
    </source>
</evidence>
<keyword evidence="4" id="KW-1185">Reference proteome</keyword>
<name>A0A8T1M3G6_CLOSI</name>
<feature type="compositionally biased region" description="Low complexity" evidence="1">
    <location>
        <begin position="73"/>
        <end position="88"/>
    </location>
</feature>
<evidence type="ECO:0000256" key="1">
    <source>
        <dbReference type="SAM" id="MobiDB-lite"/>
    </source>
</evidence>
<reference evidence="3 4" key="1">
    <citation type="journal article" date="2018" name="Biotechnol. Adv.">
        <title>Improved genomic resources and new bioinformatic workflow for the carcinogenic parasite Clonorchis sinensis: Biotechnological implications.</title>
        <authorList>
            <person name="Wang D."/>
            <person name="Korhonen P.K."/>
            <person name="Gasser R.B."/>
            <person name="Young N.D."/>
        </authorList>
    </citation>
    <scope>NUCLEOTIDE SEQUENCE [LARGE SCALE GENOMIC DNA]</scope>
    <source>
        <strain evidence="3">Cs-k2</strain>
    </source>
</reference>
<accession>A0A8T1M3G6</accession>
<evidence type="ECO:0000313" key="3">
    <source>
        <dbReference type="EMBL" id="KAG5443924.1"/>
    </source>
</evidence>
<feature type="chain" id="PRO_5035938379" evidence="2">
    <location>
        <begin position="23"/>
        <end position="179"/>
    </location>
</feature>
<feature type="region of interest" description="Disordered" evidence="1">
    <location>
        <begin position="53"/>
        <end position="130"/>
    </location>
</feature>
<feature type="compositionally biased region" description="Polar residues" evidence="1">
    <location>
        <begin position="57"/>
        <end position="71"/>
    </location>
</feature>
<comment type="caution">
    <text evidence="3">The sequence shown here is derived from an EMBL/GenBank/DDBJ whole genome shotgun (WGS) entry which is preliminary data.</text>
</comment>
<proteinExistence type="predicted"/>
<feature type="signal peptide" evidence="2">
    <location>
        <begin position="1"/>
        <end position="22"/>
    </location>
</feature>